<evidence type="ECO:0000313" key="1">
    <source>
        <dbReference type="EMBL" id="KAJ4712240.1"/>
    </source>
</evidence>
<accession>A0ACC1XLH6</accession>
<comment type="caution">
    <text evidence="1">The sequence shown here is derived from an EMBL/GenBank/DDBJ whole genome shotgun (WGS) entry which is preliminary data.</text>
</comment>
<keyword evidence="2" id="KW-1185">Reference proteome</keyword>
<proteinExistence type="predicted"/>
<dbReference type="EMBL" id="CM051401">
    <property type="protein sequence ID" value="KAJ4712240.1"/>
    <property type="molecule type" value="Genomic_DNA"/>
</dbReference>
<name>A0ACC1XLH6_MELAZ</name>
<evidence type="ECO:0000313" key="2">
    <source>
        <dbReference type="Proteomes" id="UP001164539"/>
    </source>
</evidence>
<gene>
    <name evidence="1" type="ORF">OWV82_014519</name>
</gene>
<organism evidence="1 2">
    <name type="scientific">Melia azedarach</name>
    <name type="common">Chinaberry tree</name>
    <dbReference type="NCBI Taxonomy" id="155640"/>
    <lineage>
        <taxon>Eukaryota</taxon>
        <taxon>Viridiplantae</taxon>
        <taxon>Streptophyta</taxon>
        <taxon>Embryophyta</taxon>
        <taxon>Tracheophyta</taxon>
        <taxon>Spermatophyta</taxon>
        <taxon>Magnoliopsida</taxon>
        <taxon>eudicotyledons</taxon>
        <taxon>Gunneridae</taxon>
        <taxon>Pentapetalae</taxon>
        <taxon>rosids</taxon>
        <taxon>malvids</taxon>
        <taxon>Sapindales</taxon>
        <taxon>Meliaceae</taxon>
        <taxon>Melia</taxon>
    </lineage>
</organism>
<sequence>MAQPLKIRVYGLLTKLSDRDTYSQAATELDSIASTLDSTQLATFLSCILSTNSSDKPGVRKECIHVISTLSTSHNLSPYVTKILNSLTRNFRDNNSAVQAACISTISSLSPRVSASAFATMLKLLSDALFTEQDVNAQVGAALCLAAAIDGAPDPDAGRLGRVVVRLEKLLKSEVFKAKAAGLVVLGSVIGSGAVGGAGLKGLVSCLLGCMSSQDWAARKAAADALWRLAVVEKEAMAEFKGNCLKIFESRRFDKVKAVREVMNQMIEAWKKVPDLSEEASPPPQSLCSSKEDASDGRYPPGSKISGTAGLELKKKPSLASKSTPPDSSFASTGRKRSFFKKTSPAMIRKVDHKKPSDWRVDIAVRGAASLMDSQEDDVKERDGTVKESRNNENTRLPKPETKRVLFNRNSDDKMHKFGGLRSGSRVAPCHEESHESTVVVGSNTENHHINHKDTEDLSLIRNQLVQIEKQQSSLLDLLQRFIGSSQSGMQSLETRVHGLELALDEISYDLAVSTGRMSKTNSHGATCCLLPGADFLSSKFWRKTEGRYSTSRFSSTSGPSSSIAMHYQTDKDRNAEKLKLENRRSWFQGSGGFIVNPLAEIHPDSRGISEMAHQ</sequence>
<reference evidence="1 2" key="1">
    <citation type="journal article" date="2023" name="Science">
        <title>Complex scaffold remodeling in plant triterpene biosynthesis.</title>
        <authorList>
            <person name="De La Pena R."/>
            <person name="Hodgson H."/>
            <person name="Liu J.C."/>
            <person name="Stephenson M.J."/>
            <person name="Martin A.C."/>
            <person name="Owen C."/>
            <person name="Harkess A."/>
            <person name="Leebens-Mack J."/>
            <person name="Jimenez L.E."/>
            <person name="Osbourn A."/>
            <person name="Sattely E.S."/>
        </authorList>
    </citation>
    <scope>NUCLEOTIDE SEQUENCE [LARGE SCALE GENOMIC DNA]</scope>
    <source>
        <strain evidence="2">cv. JPN11</strain>
        <tissue evidence="1">Leaf</tissue>
    </source>
</reference>
<protein>
    <submittedName>
        <fullName evidence="1">Microtubule-associated protein TORTIFOLIA1</fullName>
    </submittedName>
</protein>
<dbReference type="Proteomes" id="UP001164539">
    <property type="component" value="Chromosome 8"/>
</dbReference>